<gene>
    <name evidence="2" type="ORF">JTF64_27365</name>
</gene>
<dbReference type="AlphaFoldDB" id="A0ABD7DFM4"/>
<dbReference type="Proteomes" id="UP000663613">
    <property type="component" value="Chromosome"/>
</dbReference>
<feature type="region of interest" description="Disordered" evidence="1">
    <location>
        <begin position="1"/>
        <end position="25"/>
    </location>
</feature>
<evidence type="ECO:0000313" key="3">
    <source>
        <dbReference type="Proteomes" id="UP000663613"/>
    </source>
</evidence>
<proteinExistence type="predicted"/>
<dbReference type="EMBL" id="CP070339">
    <property type="protein sequence ID" value="QRY15642.1"/>
    <property type="molecule type" value="Genomic_DNA"/>
</dbReference>
<organism evidence="2 3">
    <name type="scientific">Bacillus cereus</name>
    <dbReference type="NCBI Taxonomy" id="1396"/>
    <lineage>
        <taxon>Bacteria</taxon>
        <taxon>Bacillati</taxon>
        <taxon>Bacillota</taxon>
        <taxon>Bacilli</taxon>
        <taxon>Bacillales</taxon>
        <taxon>Bacillaceae</taxon>
        <taxon>Bacillus</taxon>
        <taxon>Bacillus cereus group</taxon>
    </lineage>
</organism>
<protein>
    <submittedName>
        <fullName evidence="2">Uncharacterized protein</fullName>
    </submittedName>
</protein>
<name>A0ABD7DFM4_BACCE</name>
<sequence>MKRDSFDPGGLGGSQLKYDPNPGGGYWKDPGGGMGMYDPGAGGGYIKDPGTGI</sequence>
<dbReference type="RefSeq" id="WP_205190448.1">
    <property type="nucleotide sequence ID" value="NZ_CP070339.1"/>
</dbReference>
<reference evidence="2 3" key="1">
    <citation type="submission" date="2021-02" db="EMBL/GenBank/DDBJ databases">
        <title>Bacillus cereus VKM B-370.</title>
        <authorList>
            <person name="Kazantseva O.A."/>
            <person name="Piligrimova E.G."/>
            <person name="Buzikov R.M."/>
            <person name="Shadrin A.M."/>
        </authorList>
    </citation>
    <scope>NUCLEOTIDE SEQUENCE [LARGE SCALE GENOMIC DNA]</scope>
    <source>
        <strain evidence="2 3">VKM B-370</strain>
    </source>
</reference>
<accession>A0ABD7DFM4</accession>
<evidence type="ECO:0000313" key="2">
    <source>
        <dbReference type="EMBL" id="QRY15642.1"/>
    </source>
</evidence>
<evidence type="ECO:0000256" key="1">
    <source>
        <dbReference type="SAM" id="MobiDB-lite"/>
    </source>
</evidence>